<accession>A0A2K3KQ22</accession>
<feature type="compositionally biased region" description="Polar residues" evidence="1">
    <location>
        <begin position="8"/>
        <end position="23"/>
    </location>
</feature>
<feature type="non-terminal residue" evidence="2">
    <location>
        <position position="36"/>
    </location>
</feature>
<reference evidence="2 3" key="2">
    <citation type="journal article" date="2017" name="Front. Plant Sci.">
        <title>Gene Classification and Mining of Molecular Markers Useful in Red Clover (Trifolium pratense) Breeding.</title>
        <authorList>
            <person name="Istvanek J."/>
            <person name="Dluhosova J."/>
            <person name="Dluhos P."/>
            <person name="Patkova L."/>
            <person name="Nedelnik J."/>
            <person name="Repkova J."/>
        </authorList>
    </citation>
    <scope>NUCLEOTIDE SEQUENCE [LARGE SCALE GENOMIC DNA]</scope>
    <source>
        <strain evidence="3">cv. Tatra</strain>
        <tissue evidence="2">Young leaves</tissue>
    </source>
</reference>
<evidence type="ECO:0000313" key="2">
    <source>
        <dbReference type="EMBL" id="PNX68388.1"/>
    </source>
</evidence>
<dbReference type="Proteomes" id="UP000236291">
    <property type="component" value="Unassembled WGS sequence"/>
</dbReference>
<feature type="compositionally biased region" description="Basic and acidic residues" evidence="1">
    <location>
        <begin position="26"/>
        <end position="36"/>
    </location>
</feature>
<comment type="caution">
    <text evidence="2">The sequence shown here is derived from an EMBL/GenBank/DDBJ whole genome shotgun (WGS) entry which is preliminary data.</text>
</comment>
<feature type="region of interest" description="Disordered" evidence="1">
    <location>
        <begin position="1"/>
        <end position="36"/>
    </location>
</feature>
<sequence>MDRKLRTNEGNFIPDTNRSAGTQRKTKPDEKTNQNK</sequence>
<proteinExistence type="predicted"/>
<evidence type="ECO:0000313" key="3">
    <source>
        <dbReference type="Proteomes" id="UP000236291"/>
    </source>
</evidence>
<dbReference type="AlphaFoldDB" id="A0A2K3KQ22"/>
<evidence type="ECO:0000256" key="1">
    <source>
        <dbReference type="SAM" id="MobiDB-lite"/>
    </source>
</evidence>
<gene>
    <name evidence="2" type="ORF">L195_g063955</name>
</gene>
<name>A0A2K3KQ22_TRIPR</name>
<dbReference type="EMBL" id="ASHM01227067">
    <property type="protein sequence ID" value="PNX68388.1"/>
    <property type="molecule type" value="Genomic_DNA"/>
</dbReference>
<reference evidence="2 3" key="1">
    <citation type="journal article" date="2014" name="Am. J. Bot.">
        <title>Genome assembly and annotation for red clover (Trifolium pratense; Fabaceae).</title>
        <authorList>
            <person name="Istvanek J."/>
            <person name="Jaros M."/>
            <person name="Krenek A."/>
            <person name="Repkova J."/>
        </authorList>
    </citation>
    <scope>NUCLEOTIDE SEQUENCE [LARGE SCALE GENOMIC DNA]</scope>
    <source>
        <strain evidence="3">cv. Tatra</strain>
        <tissue evidence="2">Young leaves</tissue>
    </source>
</reference>
<protein>
    <submittedName>
        <fullName evidence="2">Uncharacterized protein</fullName>
    </submittedName>
</protein>
<organism evidence="2 3">
    <name type="scientific">Trifolium pratense</name>
    <name type="common">Red clover</name>
    <dbReference type="NCBI Taxonomy" id="57577"/>
    <lineage>
        <taxon>Eukaryota</taxon>
        <taxon>Viridiplantae</taxon>
        <taxon>Streptophyta</taxon>
        <taxon>Embryophyta</taxon>
        <taxon>Tracheophyta</taxon>
        <taxon>Spermatophyta</taxon>
        <taxon>Magnoliopsida</taxon>
        <taxon>eudicotyledons</taxon>
        <taxon>Gunneridae</taxon>
        <taxon>Pentapetalae</taxon>
        <taxon>rosids</taxon>
        <taxon>fabids</taxon>
        <taxon>Fabales</taxon>
        <taxon>Fabaceae</taxon>
        <taxon>Papilionoideae</taxon>
        <taxon>50 kb inversion clade</taxon>
        <taxon>NPAAA clade</taxon>
        <taxon>Hologalegina</taxon>
        <taxon>IRL clade</taxon>
        <taxon>Trifolieae</taxon>
        <taxon>Trifolium</taxon>
    </lineage>
</organism>